<keyword evidence="2" id="KW-0472">Membrane</keyword>
<feature type="transmembrane region" description="Helical" evidence="2">
    <location>
        <begin position="21"/>
        <end position="42"/>
    </location>
</feature>
<feature type="transmembrane region" description="Helical" evidence="2">
    <location>
        <begin position="239"/>
        <end position="264"/>
    </location>
</feature>
<dbReference type="Proteomes" id="UP000279470">
    <property type="component" value="Unassembled WGS sequence"/>
</dbReference>
<dbReference type="GO" id="GO:0005886">
    <property type="term" value="C:plasma membrane"/>
    <property type="evidence" value="ECO:0007669"/>
    <property type="project" value="TreeGrafter"/>
</dbReference>
<feature type="transmembrane region" description="Helical" evidence="2">
    <location>
        <begin position="172"/>
        <end position="190"/>
    </location>
</feature>
<evidence type="ECO:0000313" key="3">
    <source>
        <dbReference type="EMBL" id="RST66759.1"/>
    </source>
</evidence>
<organism evidence="3 4">
    <name type="scientific">Candidatus Aquarickettsia rohweri</name>
    <dbReference type="NCBI Taxonomy" id="2602574"/>
    <lineage>
        <taxon>Bacteria</taxon>
        <taxon>Pseudomonadati</taxon>
        <taxon>Pseudomonadota</taxon>
        <taxon>Alphaproteobacteria</taxon>
        <taxon>Rickettsiales</taxon>
        <taxon>Candidatus Midichloriaceae</taxon>
        <taxon>Candidatus Aquarickettsia</taxon>
    </lineage>
</organism>
<keyword evidence="2" id="KW-1133">Transmembrane helix</keyword>
<keyword evidence="1" id="KW-0813">Transport</keyword>
<feature type="transmembrane region" description="Helical" evidence="2">
    <location>
        <begin position="210"/>
        <end position="232"/>
    </location>
</feature>
<proteinExistence type="predicted"/>
<dbReference type="PANTHER" id="PTHR43298:SF2">
    <property type="entry name" value="FMN_FAD EXPORTER YEEO-RELATED"/>
    <property type="match status" value="1"/>
</dbReference>
<comment type="caution">
    <text evidence="3">The sequence shown here is derived from an EMBL/GenBank/DDBJ whole genome shotgun (WGS) entry which is preliminary data.</text>
</comment>
<name>A0A429XKU9_9RICK</name>
<evidence type="ECO:0000256" key="2">
    <source>
        <dbReference type="SAM" id="Phobius"/>
    </source>
</evidence>
<evidence type="ECO:0000256" key="1">
    <source>
        <dbReference type="ARBA" id="ARBA00022448"/>
    </source>
</evidence>
<keyword evidence="4" id="KW-1185">Reference proteome</keyword>
<accession>A0A429XKU9</accession>
<dbReference type="InterPro" id="IPR002528">
    <property type="entry name" value="MATE_fam"/>
</dbReference>
<dbReference type="PANTHER" id="PTHR43298">
    <property type="entry name" value="MULTIDRUG RESISTANCE PROTEIN NORM-RELATED"/>
    <property type="match status" value="1"/>
</dbReference>
<dbReference type="OrthoDB" id="9776324at2"/>
<feature type="transmembrane region" description="Helical" evidence="2">
    <location>
        <begin position="270"/>
        <end position="291"/>
    </location>
</feature>
<dbReference type="Pfam" id="PF01554">
    <property type="entry name" value="MatE"/>
    <property type="match status" value="1"/>
</dbReference>
<feature type="transmembrane region" description="Helical" evidence="2">
    <location>
        <begin position="100"/>
        <end position="121"/>
    </location>
</feature>
<sequence>MFSTTLRFHLLSFKKTKIISITNINGFIICALFTIIFSWHPFHMGATGFAYAAALSFWYTLFHLLYFTWKNELLPKTLKNMRLKFHYIIEILKEGIPMSLVYSVESVFFTVLILVTQKYAIEYITSYQVVIQIILLFLIWPLAIGQGAIIIIGQNYSNKTIKINISKIIKNMLLIGISIITLSIVLIFILKQYYLNFFFTEQRFINISILYMYPMLVFLLTDSCAIMFMSVLRGLRKTVFPLISMLIFYWIIGGAIIIFLHFYIHYSPISFFWALSFVSTLCAISYFLYMYKIISSL</sequence>
<evidence type="ECO:0000313" key="4">
    <source>
        <dbReference type="Proteomes" id="UP000279470"/>
    </source>
</evidence>
<reference evidence="4" key="1">
    <citation type="submission" date="2018-11" db="EMBL/GenBank/DDBJ databases">
        <title>Phylogenetic, genomic, and biogeographic characterization of a novel and ubiquitous marine invertebrate-associated Rickettsiales parasite, Candidatus Marinoinvertebrata rohwerii, gen. nov., sp. nov.</title>
        <authorList>
            <person name="Klinges J.G."/>
            <person name="Rosales S.M."/>
            <person name="Mcminds R."/>
            <person name="Shaver E.C."/>
            <person name="Shantz A."/>
            <person name="Peters E.C."/>
            <person name="Burkepile D.E."/>
            <person name="Silliman B.R."/>
            <person name="Vega Thurber R.L."/>
        </authorList>
    </citation>
    <scope>NUCLEOTIDE SEQUENCE [LARGE SCALE GENOMIC DNA]</scope>
    <source>
        <strain evidence="4">a_cerv_44</strain>
    </source>
</reference>
<dbReference type="EMBL" id="RXFM01000040">
    <property type="protein sequence ID" value="RST66759.1"/>
    <property type="molecule type" value="Genomic_DNA"/>
</dbReference>
<feature type="transmembrane region" description="Helical" evidence="2">
    <location>
        <begin position="127"/>
        <end position="152"/>
    </location>
</feature>
<gene>
    <name evidence="3" type="ORF">EIC27_03470</name>
</gene>
<keyword evidence="2" id="KW-0812">Transmembrane</keyword>
<protein>
    <submittedName>
        <fullName evidence="3">Uncharacterized protein</fullName>
    </submittedName>
</protein>
<dbReference type="InterPro" id="IPR050222">
    <property type="entry name" value="MATE_MdtK"/>
</dbReference>
<feature type="transmembrane region" description="Helical" evidence="2">
    <location>
        <begin position="48"/>
        <end position="69"/>
    </location>
</feature>
<dbReference type="GO" id="GO:0042910">
    <property type="term" value="F:xenobiotic transmembrane transporter activity"/>
    <property type="evidence" value="ECO:0007669"/>
    <property type="project" value="InterPro"/>
</dbReference>
<dbReference type="GO" id="GO:0015297">
    <property type="term" value="F:antiporter activity"/>
    <property type="evidence" value="ECO:0007669"/>
    <property type="project" value="InterPro"/>
</dbReference>
<dbReference type="AlphaFoldDB" id="A0A429XKU9"/>